<feature type="compositionally biased region" description="Polar residues" evidence="1">
    <location>
        <begin position="183"/>
        <end position="195"/>
    </location>
</feature>
<name>A0A6D2I433_9BRAS</name>
<reference evidence="2" key="1">
    <citation type="submission" date="2020-01" db="EMBL/GenBank/DDBJ databases">
        <authorList>
            <person name="Mishra B."/>
        </authorList>
    </citation>
    <scope>NUCLEOTIDE SEQUENCE [LARGE SCALE GENOMIC DNA]</scope>
</reference>
<gene>
    <name evidence="2" type="ORF">MERR_LOCUS8189</name>
</gene>
<evidence type="ECO:0000313" key="3">
    <source>
        <dbReference type="Proteomes" id="UP000467841"/>
    </source>
</evidence>
<evidence type="ECO:0000313" key="2">
    <source>
        <dbReference type="EMBL" id="CAA7020954.1"/>
    </source>
</evidence>
<comment type="caution">
    <text evidence="2">The sequence shown here is derived from an EMBL/GenBank/DDBJ whole genome shotgun (WGS) entry which is preliminary data.</text>
</comment>
<feature type="compositionally biased region" description="Basic and acidic residues" evidence="1">
    <location>
        <begin position="61"/>
        <end position="163"/>
    </location>
</feature>
<evidence type="ECO:0000256" key="1">
    <source>
        <dbReference type="SAM" id="MobiDB-lite"/>
    </source>
</evidence>
<feature type="region of interest" description="Disordered" evidence="1">
    <location>
        <begin position="61"/>
        <end position="220"/>
    </location>
</feature>
<sequence length="367" mass="42930">MRKVLVQILLRNNVMRRKKKRLEELRQEALFAYGINEQIARTKDPIYDQRTEKSDGYLYDERVRTRVPKREYQKRTEYPRHSDSRSLSRPLERSLSRSREPYTSRNRDLRQELREKRESRGHEVWNRLERKERSTNDRHHPYQRKTDSYRGSRDTRHDSEQVWRPKNGHGQGAEPNQKDILETPTSKPADQNNRSRNTRADSQRTVSEVPPPAGGRRAHGHLIRYQNESESERIRRIKGKAKVVELSKAEKYQQFLKKTLPMGNLAIREPLPSPGQGTQQHGNLPKSLEKALDEELSFTPLDDEILYDVEEGEALTADQIDYMINELADDPIDDEMMANDDLLGEELASDAEKIDAISQLSPMEVHD</sequence>
<dbReference type="OrthoDB" id="1135845at2759"/>
<accession>A0A6D2I433</accession>
<proteinExistence type="predicted"/>
<dbReference type="EMBL" id="CACVBM020000566">
    <property type="protein sequence ID" value="CAA7020954.1"/>
    <property type="molecule type" value="Genomic_DNA"/>
</dbReference>
<organism evidence="2 3">
    <name type="scientific">Microthlaspi erraticum</name>
    <dbReference type="NCBI Taxonomy" id="1685480"/>
    <lineage>
        <taxon>Eukaryota</taxon>
        <taxon>Viridiplantae</taxon>
        <taxon>Streptophyta</taxon>
        <taxon>Embryophyta</taxon>
        <taxon>Tracheophyta</taxon>
        <taxon>Spermatophyta</taxon>
        <taxon>Magnoliopsida</taxon>
        <taxon>eudicotyledons</taxon>
        <taxon>Gunneridae</taxon>
        <taxon>Pentapetalae</taxon>
        <taxon>rosids</taxon>
        <taxon>malvids</taxon>
        <taxon>Brassicales</taxon>
        <taxon>Brassicaceae</taxon>
        <taxon>Coluteocarpeae</taxon>
        <taxon>Microthlaspi</taxon>
    </lineage>
</organism>
<dbReference type="AlphaFoldDB" id="A0A6D2I433"/>
<keyword evidence="3" id="KW-1185">Reference proteome</keyword>
<protein>
    <submittedName>
        <fullName evidence="2">Uncharacterized protein</fullName>
    </submittedName>
</protein>
<dbReference type="Proteomes" id="UP000467841">
    <property type="component" value="Unassembled WGS sequence"/>
</dbReference>